<protein>
    <submittedName>
        <fullName evidence="5">ArsR family transcriptional regulator</fullName>
    </submittedName>
</protein>
<organism evidence="5 6">
    <name type="scientific">Paenibacillus taihuensis</name>
    <dbReference type="NCBI Taxonomy" id="1156355"/>
    <lineage>
        <taxon>Bacteria</taxon>
        <taxon>Bacillati</taxon>
        <taxon>Bacillota</taxon>
        <taxon>Bacilli</taxon>
        <taxon>Bacillales</taxon>
        <taxon>Paenibacillaceae</taxon>
        <taxon>Paenibacillus</taxon>
    </lineage>
</organism>
<dbReference type="CDD" id="cd00090">
    <property type="entry name" value="HTH_ARSR"/>
    <property type="match status" value="1"/>
</dbReference>
<accession>A0A3D9Q1K8</accession>
<gene>
    <name evidence="5" type="ORF">A8990_15819</name>
</gene>
<dbReference type="InterPro" id="IPR001845">
    <property type="entry name" value="HTH_ArsR_DNA-bd_dom"/>
</dbReference>
<dbReference type="RefSeq" id="WP_116192512.1">
    <property type="nucleotide sequence ID" value="NZ_QTTN01000058.1"/>
</dbReference>
<proteinExistence type="predicted"/>
<dbReference type="PANTHER" id="PTHR43132">
    <property type="entry name" value="ARSENICAL RESISTANCE OPERON REPRESSOR ARSR-RELATED"/>
    <property type="match status" value="1"/>
</dbReference>
<comment type="caution">
    <text evidence="5">The sequence shown here is derived from an EMBL/GenBank/DDBJ whole genome shotgun (WGS) entry which is preliminary data.</text>
</comment>
<reference evidence="5 6" key="1">
    <citation type="submission" date="2018-08" db="EMBL/GenBank/DDBJ databases">
        <title>Genomic Encyclopedia of Type Strains, Phase III (KMG-III): the genomes of soil and plant-associated and newly described type strains.</title>
        <authorList>
            <person name="Whitman W."/>
        </authorList>
    </citation>
    <scope>NUCLEOTIDE SEQUENCE [LARGE SCALE GENOMIC DNA]</scope>
    <source>
        <strain evidence="5 6">CGMCC 1.10966</strain>
    </source>
</reference>
<dbReference type="Proteomes" id="UP000256304">
    <property type="component" value="Unassembled WGS sequence"/>
</dbReference>
<name>A0A3D9Q1K8_9BACL</name>
<dbReference type="PANTHER" id="PTHR43132:SF2">
    <property type="entry name" value="ARSENICAL RESISTANCE OPERON REPRESSOR ARSR-RELATED"/>
    <property type="match status" value="1"/>
</dbReference>
<dbReference type="InterPro" id="IPR036390">
    <property type="entry name" value="WH_DNA-bd_sf"/>
</dbReference>
<evidence type="ECO:0000259" key="4">
    <source>
        <dbReference type="SMART" id="SM00418"/>
    </source>
</evidence>
<sequence length="312" mass="35667">MLELSIDEPDELVKVTHALSSHTRLKIIKLLLNYNNMNINEIGEKLGIPVSTVGVNVKVLEEAGLILTEILPASRGAMKVCKRNFDDVRLILNPIKGYKNKTQLYEIEMPIGHFVDVDVQPTCGIANSQSMIITEDDPSSFYIPECKTAEIIWLRQGWLEYRFPRSLPRNIEPKAIEFSLELCSEAPNFNNDWPSDITVWINNIEVGTWTSPGDFGDRRGKNNPEWWHDSSTQYGLLKTFRVDQHRSTVDNTKISDITLRDLQLEKMPYIRFKVGVKPDAVNKGGMNLFGRGFGNYDQDIIMKVHYDALHEE</sequence>
<keyword evidence="6" id="KW-1185">Reference proteome</keyword>
<dbReference type="SUPFAM" id="SSF46785">
    <property type="entry name" value="Winged helix' DNA-binding domain"/>
    <property type="match status" value="1"/>
</dbReference>
<keyword evidence="3" id="KW-0804">Transcription</keyword>
<dbReference type="AlphaFoldDB" id="A0A3D9Q1K8"/>
<dbReference type="OrthoDB" id="9781958at2"/>
<dbReference type="Pfam" id="PF13412">
    <property type="entry name" value="HTH_24"/>
    <property type="match status" value="1"/>
</dbReference>
<evidence type="ECO:0000256" key="1">
    <source>
        <dbReference type="ARBA" id="ARBA00023015"/>
    </source>
</evidence>
<evidence type="ECO:0000256" key="3">
    <source>
        <dbReference type="ARBA" id="ARBA00023163"/>
    </source>
</evidence>
<evidence type="ECO:0000313" key="5">
    <source>
        <dbReference type="EMBL" id="REE56482.1"/>
    </source>
</evidence>
<dbReference type="InterPro" id="IPR036388">
    <property type="entry name" value="WH-like_DNA-bd_sf"/>
</dbReference>
<keyword evidence="2" id="KW-0238">DNA-binding</keyword>
<dbReference type="EMBL" id="QTTN01000058">
    <property type="protein sequence ID" value="REE56482.1"/>
    <property type="molecule type" value="Genomic_DNA"/>
</dbReference>
<evidence type="ECO:0000256" key="2">
    <source>
        <dbReference type="ARBA" id="ARBA00023125"/>
    </source>
</evidence>
<dbReference type="GO" id="GO:0003677">
    <property type="term" value="F:DNA binding"/>
    <property type="evidence" value="ECO:0007669"/>
    <property type="project" value="UniProtKB-KW"/>
</dbReference>
<dbReference type="SMART" id="SM00418">
    <property type="entry name" value="HTH_ARSR"/>
    <property type="match status" value="1"/>
</dbReference>
<keyword evidence="1" id="KW-0805">Transcription regulation</keyword>
<evidence type="ECO:0000313" key="6">
    <source>
        <dbReference type="Proteomes" id="UP000256304"/>
    </source>
</evidence>
<feature type="domain" description="HTH arsR-type" evidence="4">
    <location>
        <begin position="14"/>
        <end position="83"/>
    </location>
</feature>
<dbReference type="InterPro" id="IPR011991">
    <property type="entry name" value="ArsR-like_HTH"/>
</dbReference>
<dbReference type="InterPro" id="IPR051011">
    <property type="entry name" value="Metal_resp_trans_reg"/>
</dbReference>
<dbReference type="Gene3D" id="1.10.10.10">
    <property type="entry name" value="Winged helix-like DNA-binding domain superfamily/Winged helix DNA-binding domain"/>
    <property type="match status" value="1"/>
</dbReference>
<dbReference type="GO" id="GO:0003700">
    <property type="term" value="F:DNA-binding transcription factor activity"/>
    <property type="evidence" value="ECO:0007669"/>
    <property type="project" value="InterPro"/>
</dbReference>